<dbReference type="EMBL" id="JAANOU010000001">
    <property type="protein sequence ID" value="NIH80328.1"/>
    <property type="molecule type" value="Genomic_DNA"/>
</dbReference>
<feature type="domain" description="HTH luxR-type" evidence="6">
    <location>
        <begin position="143"/>
        <end position="208"/>
    </location>
</feature>
<dbReference type="SMART" id="SM00421">
    <property type="entry name" value="HTH_LUXR"/>
    <property type="match status" value="1"/>
</dbReference>
<dbReference type="Gene3D" id="3.40.50.2300">
    <property type="match status" value="1"/>
</dbReference>
<dbReference type="PROSITE" id="PS50110">
    <property type="entry name" value="RESPONSE_REGULATORY"/>
    <property type="match status" value="1"/>
</dbReference>
<evidence type="ECO:0000313" key="8">
    <source>
        <dbReference type="EMBL" id="NIH80328.1"/>
    </source>
</evidence>
<gene>
    <name evidence="8" type="ORF">FHX46_002858</name>
</gene>
<dbReference type="InterPro" id="IPR011006">
    <property type="entry name" value="CheY-like_superfamily"/>
</dbReference>
<organism evidence="8 9">
    <name type="scientific">Amycolatopsis viridis</name>
    <dbReference type="NCBI Taxonomy" id="185678"/>
    <lineage>
        <taxon>Bacteria</taxon>
        <taxon>Bacillati</taxon>
        <taxon>Actinomycetota</taxon>
        <taxon>Actinomycetes</taxon>
        <taxon>Pseudonocardiales</taxon>
        <taxon>Pseudonocardiaceae</taxon>
        <taxon>Amycolatopsis</taxon>
    </lineage>
</organism>
<evidence type="ECO:0000313" key="9">
    <source>
        <dbReference type="Proteomes" id="UP000754495"/>
    </source>
</evidence>
<protein>
    <submittedName>
        <fullName evidence="8">Two-component system response regulator DevR</fullName>
    </submittedName>
</protein>
<keyword evidence="1 5" id="KW-0597">Phosphoprotein</keyword>
<keyword evidence="2" id="KW-0805">Transcription regulation</keyword>
<accession>A0ABX0STP8</accession>
<dbReference type="InterPro" id="IPR001789">
    <property type="entry name" value="Sig_transdc_resp-reg_receiver"/>
</dbReference>
<proteinExistence type="predicted"/>
<dbReference type="RefSeq" id="WP_167114400.1">
    <property type="nucleotide sequence ID" value="NZ_JAANOU010000001.1"/>
</dbReference>
<dbReference type="PROSITE" id="PS00622">
    <property type="entry name" value="HTH_LUXR_1"/>
    <property type="match status" value="1"/>
</dbReference>
<reference evidence="8 9" key="1">
    <citation type="submission" date="2020-03" db="EMBL/GenBank/DDBJ databases">
        <title>Sequencing the genomes of 1000 actinobacteria strains.</title>
        <authorList>
            <person name="Klenk H.-P."/>
        </authorList>
    </citation>
    <scope>NUCLEOTIDE SEQUENCE [LARGE SCALE GENOMIC DNA]</scope>
    <source>
        <strain evidence="8 9">DSM 45668</strain>
    </source>
</reference>
<dbReference type="InterPro" id="IPR000792">
    <property type="entry name" value="Tscrpt_reg_LuxR_C"/>
</dbReference>
<sequence>MIEVFLVDDHEVVRRGVADLLESDPGLSVIGEASTAGQALARVLALRPDVAVLDVQLPDGNGIELCRELRSRLPGLNVLILTSYTDEEAMLNAILAGAGGYVIKDVQGLQLLSAVREVGSGRSQLDTRAAATLMAKLRSDTPERGPLAALTDRERTLLDLIGEGLTNRQIAERMFLAEKTVKNYVSRLLTKLGLERRTQAAVLATKLREGR</sequence>
<feature type="domain" description="Response regulatory" evidence="7">
    <location>
        <begin position="3"/>
        <end position="119"/>
    </location>
</feature>
<evidence type="ECO:0000259" key="6">
    <source>
        <dbReference type="PROSITE" id="PS50043"/>
    </source>
</evidence>
<evidence type="ECO:0000256" key="4">
    <source>
        <dbReference type="ARBA" id="ARBA00023163"/>
    </source>
</evidence>
<feature type="modified residue" description="4-aspartylphosphate" evidence="5">
    <location>
        <position position="54"/>
    </location>
</feature>
<dbReference type="CDD" id="cd06170">
    <property type="entry name" value="LuxR_C_like"/>
    <property type="match status" value="1"/>
</dbReference>
<evidence type="ECO:0000256" key="5">
    <source>
        <dbReference type="PROSITE-ProRule" id="PRU00169"/>
    </source>
</evidence>
<dbReference type="InterPro" id="IPR039420">
    <property type="entry name" value="WalR-like"/>
</dbReference>
<dbReference type="SUPFAM" id="SSF52172">
    <property type="entry name" value="CheY-like"/>
    <property type="match status" value="1"/>
</dbReference>
<dbReference type="CDD" id="cd17535">
    <property type="entry name" value="REC_NarL-like"/>
    <property type="match status" value="1"/>
</dbReference>
<dbReference type="InterPro" id="IPR058245">
    <property type="entry name" value="NreC/VraR/RcsB-like_REC"/>
</dbReference>
<dbReference type="Proteomes" id="UP000754495">
    <property type="component" value="Unassembled WGS sequence"/>
</dbReference>
<evidence type="ECO:0000256" key="1">
    <source>
        <dbReference type="ARBA" id="ARBA00022553"/>
    </source>
</evidence>
<evidence type="ECO:0000256" key="3">
    <source>
        <dbReference type="ARBA" id="ARBA00023125"/>
    </source>
</evidence>
<name>A0ABX0STP8_9PSEU</name>
<dbReference type="PROSITE" id="PS50043">
    <property type="entry name" value="HTH_LUXR_2"/>
    <property type="match status" value="1"/>
</dbReference>
<evidence type="ECO:0000256" key="2">
    <source>
        <dbReference type="ARBA" id="ARBA00023015"/>
    </source>
</evidence>
<comment type="caution">
    <text evidence="8">The sequence shown here is derived from an EMBL/GenBank/DDBJ whole genome shotgun (WGS) entry which is preliminary data.</text>
</comment>
<keyword evidence="3" id="KW-0238">DNA-binding</keyword>
<dbReference type="PRINTS" id="PR00038">
    <property type="entry name" value="HTHLUXR"/>
</dbReference>
<keyword evidence="9" id="KW-1185">Reference proteome</keyword>
<evidence type="ECO:0000259" key="7">
    <source>
        <dbReference type="PROSITE" id="PS50110"/>
    </source>
</evidence>
<dbReference type="SMART" id="SM00448">
    <property type="entry name" value="REC"/>
    <property type="match status" value="1"/>
</dbReference>
<dbReference type="PANTHER" id="PTHR43214:SF24">
    <property type="entry name" value="TRANSCRIPTIONAL REGULATORY PROTEIN NARL-RELATED"/>
    <property type="match status" value="1"/>
</dbReference>
<dbReference type="Pfam" id="PF00196">
    <property type="entry name" value="GerE"/>
    <property type="match status" value="1"/>
</dbReference>
<keyword evidence="4" id="KW-0804">Transcription</keyword>
<dbReference type="Pfam" id="PF00072">
    <property type="entry name" value="Response_reg"/>
    <property type="match status" value="1"/>
</dbReference>
<dbReference type="PANTHER" id="PTHR43214">
    <property type="entry name" value="TWO-COMPONENT RESPONSE REGULATOR"/>
    <property type="match status" value="1"/>
</dbReference>